<feature type="domain" description="Arginyl tRNA synthetase N-terminal" evidence="14">
    <location>
        <begin position="3"/>
        <end position="90"/>
    </location>
</feature>
<accession>D3UG69</accession>
<dbReference type="SUPFAM" id="SSF55190">
    <property type="entry name" value="Arginyl-tRNA synthetase (ArgRS), N-terminal 'additional' domain"/>
    <property type="match status" value="1"/>
</dbReference>
<evidence type="ECO:0000256" key="3">
    <source>
        <dbReference type="ARBA" id="ARBA00011245"/>
    </source>
</evidence>
<dbReference type="FunFam" id="3.40.50.620:FF:000062">
    <property type="entry name" value="Arginine--tRNA ligase"/>
    <property type="match status" value="1"/>
</dbReference>
<keyword evidence="9 11" id="KW-0030">Aminoacyl-tRNA synthetase</keyword>
<keyword evidence="6 11" id="KW-0547">Nucleotide-binding</keyword>
<dbReference type="NCBIfam" id="TIGR00456">
    <property type="entry name" value="argS"/>
    <property type="match status" value="1"/>
</dbReference>
<dbReference type="Pfam" id="PF05746">
    <property type="entry name" value="DALR_1"/>
    <property type="match status" value="1"/>
</dbReference>
<keyword evidence="8 11" id="KW-0648">Protein biosynthesis</keyword>
<dbReference type="PRINTS" id="PR01038">
    <property type="entry name" value="TRNASYNTHARG"/>
</dbReference>
<dbReference type="InterPro" id="IPR035684">
    <property type="entry name" value="ArgRS_core"/>
</dbReference>
<dbReference type="eggNOG" id="COG0018">
    <property type="taxonomic scope" value="Bacteria"/>
</dbReference>
<organism evidence="15 16">
    <name type="scientific">Helicobacter mustelae (strain ATCC 43772 / CCUG 25715 / CIP 103759 / LMG 18044 / NCTC 12198 / R85-136P)</name>
    <name type="common">Campylobacter mustelae</name>
    <dbReference type="NCBI Taxonomy" id="679897"/>
    <lineage>
        <taxon>Bacteria</taxon>
        <taxon>Pseudomonadati</taxon>
        <taxon>Campylobacterota</taxon>
        <taxon>Epsilonproteobacteria</taxon>
        <taxon>Campylobacterales</taxon>
        <taxon>Helicobacteraceae</taxon>
        <taxon>Helicobacter</taxon>
    </lineage>
</organism>
<evidence type="ECO:0000256" key="10">
    <source>
        <dbReference type="ARBA" id="ARBA00049339"/>
    </source>
</evidence>
<dbReference type="AlphaFoldDB" id="D3UG69"/>
<comment type="subcellular location">
    <subcellularLocation>
        <location evidence="1 11">Cytoplasm</location>
    </subcellularLocation>
</comment>
<dbReference type="Pfam" id="PF03485">
    <property type="entry name" value="Arg_tRNA_synt_N"/>
    <property type="match status" value="1"/>
</dbReference>
<dbReference type="InterPro" id="IPR005148">
    <property type="entry name" value="Arg-tRNA-synth_N"/>
</dbReference>
<dbReference type="InterPro" id="IPR036695">
    <property type="entry name" value="Arg-tRNA-synth_N_sf"/>
</dbReference>
<dbReference type="HAMAP" id="MF_00123">
    <property type="entry name" value="Arg_tRNA_synth"/>
    <property type="match status" value="1"/>
</dbReference>
<evidence type="ECO:0000256" key="11">
    <source>
        <dbReference type="HAMAP-Rule" id="MF_00123"/>
    </source>
</evidence>
<dbReference type="Gene3D" id="3.40.50.620">
    <property type="entry name" value="HUPs"/>
    <property type="match status" value="1"/>
</dbReference>
<dbReference type="Gene3D" id="3.30.1360.70">
    <property type="entry name" value="Arginyl tRNA synthetase N-terminal domain"/>
    <property type="match status" value="1"/>
</dbReference>
<dbReference type="RefSeq" id="WP_013022585.1">
    <property type="nucleotide sequence ID" value="NC_013949.1"/>
</dbReference>
<feature type="short sequence motif" description="'HIGH' region" evidence="11">
    <location>
        <begin position="122"/>
        <end position="132"/>
    </location>
</feature>
<sequence>MHQTIKKLLEDALDVRDITLEMPKNKDFGHYATPIAFTLAKTYKKSPALIAEELAKKCEDIRIQDTEILERDIEVFEKVEVIGGYINLTLCHAFLESMANKTLKAPRREPKKKRILLEYVSANPTGPLHIGHARGAIFGDSLAKIGKFLGYDIKTEYYINDAGAQIQMLGLSIMLAGQEHLLKQTVEYPENSYKGEYIIDLAKLAQERFGNDVFSAQHIPELSNFGKDLMLEEIKSNLEEVGITFDFFVSEKELYEEWDSTLSLLQKNDAIYEKDQKFWLKSQQFGDEKDRVIIRDDGEPTYLAGDIIYHNDKFARGYDSYINIWGADHHGYINRVLASLEHLGFDSKKLKIILAQMVSLLKDGQPYKMSKRAGNFILMKDVVADIGVDALRFTFLSKKLDTALEFDIKDLKKQDSSNPIFYINYANARIHTLFEKCEKHYNFANISLRNLENQDAYDLLFQALQLQRVLENAFEEYALQKVCEYLRGIAVSFHTFYNNYRILGSEEEAELLKVFHIVSHTLTLGLGLLGICIKTKM</sequence>
<dbReference type="PANTHER" id="PTHR11956">
    <property type="entry name" value="ARGINYL-TRNA SYNTHETASE"/>
    <property type="match status" value="1"/>
</dbReference>
<dbReference type="PROSITE" id="PS00178">
    <property type="entry name" value="AA_TRNA_LIGASE_I"/>
    <property type="match status" value="1"/>
</dbReference>
<dbReference type="HOGENOM" id="CLU_006406_0_1_7"/>
<comment type="catalytic activity">
    <reaction evidence="10 11">
        <text>tRNA(Arg) + L-arginine + ATP = L-arginyl-tRNA(Arg) + AMP + diphosphate</text>
        <dbReference type="Rhea" id="RHEA:20301"/>
        <dbReference type="Rhea" id="RHEA-COMP:9658"/>
        <dbReference type="Rhea" id="RHEA-COMP:9673"/>
        <dbReference type="ChEBI" id="CHEBI:30616"/>
        <dbReference type="ChEBI" id="CHEBI:32682"/>
        <dbReference type="ChEBI" id="CHEBI:33019"/>
        <dbReference type="ChEBI" id="CHEBI:78442"/>
        <dbReference type="ChEBI" id="CHEBI:78513"/>
        <dbReference type="ChEBI" id="CHEBI:456215"/>
        <dbReference type="EC" id="6.1.1.19"/>
    </reaction>
</comment>
<dbReference type="Proteomes" id="UP000001522">
    <property type="component" value="Chromosome"/>
</dbReference>
<evidence type="ECO:0000313" key="16">
    <source>
        <dbReference type="Proteomes" id="UP000001522"/>
    </source>
</evidence>
<comment type="similarity">
    <text evidence="2 11 12">Belongs to the class-I aminoacyl-tRNA synthetase family.</text>
</comment>
<dbReference type="STRING" id="679897.HMU02280"/>
<evidence type="ECO:0000259" key="13">
    <source>
        <dbReference type="SMART" id="SM00836"/>
    </source>
</evidence>
<dbReference type="InterPro" id="IPR009080">
    <property type="entry name" value="tRNAsynth_Ia_anticodon-bd"/>
</dbReference>
<dbReference type="GO" id="GO:0004814">
    <property type="term" value="F:arginine-tRNA ligase activity"/>
    <property type="evidence" value="ECO:0007669"/>
    <property type="project" value="UniProtKB-UniRule"/>
</dbReference>
<dbReference type="InterPro" id="IPR001412">
    <property type="entry name" value="aa-tRNA-synth_I_CS"/>
</dbReference>
<dbReference type="InterPro" id="IPR014729">
    <property type="entry name" value="Rossmann-like_a/b/a_fold"/>
</dbReference>
<dbReference type="CDD" id="cd00671">
    <property type="entry name" value="ArgRS_core"/>
    <property type="match status" value="1"/>
</dbReference>
<dbReference type="PANTHER" id="PTHR11956:SF5">
    <property type="entry name" value="ARGININE--TRNA LIGASE, CYTOPLASMIC"/>
    <property type="match status" value="1"/>
</dbReference>
<evidence type="ECO:0000256" key="1">
    <source>
        <dbReference type="ARBA" id="ARBA00004496"/>
    </source>
</evidence>
<dbReference type="EC" id="6.1.1.19" evidence="11"/>
<feature type="domain" description="DALR anticodon binding" evidence="13">
    <location>
        <begin position="423"/>
        <end position="537"/>
    </location>
</feature>
<dbReference type="SUPFAM" id="SSF47323">
    <property type="entry name" value="Anticodon-binding domain of a subclass of class I aminoacyl-tRNA synthetases"/>
    <property type="match status" value="1"/>
</dbReference>
<evidence type="ECO:0000256" key="6">
    <source>
        <dbReference type="ARBA" id="ARBA00022741"/>
    </source>
</evidence>
<dbReference type="GO" id="GO:0005524">
    <property type="term" value="F:ATP binding"/>
    <property type="evidence" value="ECO:0007669"/>
    <property type="project" value="UniProtKB-UniRule"/>
</dbReference>
<dbReference type="SMART" id="SM01016">
    <property type="entry name" value="Arg_tRNA_synt_N"/>
    <property type="match status" value="1"/>
</dbReference>
<evidence type="ECO:0000256" key="4">
    <source>
        <dbReference type="ARBA" id="ARBA00022490"/>
    </source>
</evidence>
<keyword evidence="16" id="KW-1185">Reference proteome</keyword>
<evidence type="ECO:0000313" key="15">
    <source>
        <dbReference type="EMBL" id="CBG39490.1"/>
    </source>
</evidence>
<reference evidence="15 16" key="1">
    <citation type="journal article" date="2010" name="BMC Genomics">
        <title>Comparative genomics and proteomics of Helicobacter mustelae, an ulcerogenic and carcinogenic gastric pathogen.</title>
        <authorList>
            <person name="O'Toole P.W."/>
            <person name="Snelling W.J."/>
            <person name="Canchaya C."/>
            <person name="Forde B.M."/>
            <person name="Hardie K.R."/>
            <person name="Josenhans C."/>
            <person name="Graham R.L.J."/>
            <person name="McMullan G."/>
            <person name="Parkhill J."/>
            <person name="Belda E."/>
            <person name="Bentley S.D."/>
        </authorList>
    </citation>
    <scope>NUCLEOTIDE SEQUENCE [LARGE SCALE GENOMIC DNA]</scope>
    <source>
        <strain evidence="16">ATCC 43772 / LMG 18044 / NCTC 12198 / 12198</strain>
    </source>
</reference>
<evidence type="ECO:0000256" key="12">
    <source>
        <dbReference type="RuleBase" id="RU363038"/>
    </source>
</evidence>
<name>D3UG69_HELM1</name>
<dbReference type="Gene3D" id="1.10.730.10">
    <property type="entry name" value="Isoleucyl-tRNA Synthetase, Domain 1"/>
    <property type="match status" value="1"/>
</dbReference>
<evidence type="ECO:0000259" key="14">
    <source>
        <dbReference type="SMART" id="SM01016"/>
    </source>
</evidence>
<dbReference type="GO" id="GO:0006420">
    <property type="term" value="P:arginyl-tRNA aminoacylation"/>
    <property type="evidence" value="ECO:0007669"/>
    <property type="project" value="UniProtKB-UniRule"/>
</dbReference>
<evidence type="ECO:0000256" key="8">
    <source>
        <dbReference type="ARBA" id="ARBA00022917"/>
    </source>
</evidence>
<keyword evidence="7 11" id="KW-0067">ATP-binding</keyword>
<dbReference type="SUPFAM" id="SSF52374">
    <property type="entry name" value="Nucleotidylyl transferase"/>
    <property type="match status" value="1"/>
</dbReference>
<dbReference type="GO" id="GO:0005737">
    <property type="term" value="C:cytoplasm"/>
    <property type="evidence" value="ECO:0007669"/>
    <property type="project" value="UniProtKB-SubCell"/>
</dbReference>
<evidence type="ECO:0000256" key="2">
    <source>
        <dbReference type="ARBA" id="ARBA00005594"/>
    </source>
</evidence>
<dbReference type="KEGG" id="hms:HMU02280"/>
<keyword evidence="5 11" id="KW-0436">Ligase</keyword>
<dbReference type="InterPro" id="IPR001278">
    <property type="entry name" value="Arg-tRNA-ligase"/>
</dbReference>
<comment type="subunit">
    <text evidence="3 11">Monomer.</text>
</comment>
<dbReference type="EMBL" id="FN555004">
    <property type="protein sequence ID" value="CBG39490.1"/>
    <property type="molecule type" value="Genomic_DNA"/>
</dbReference>
<evidence type="ECO:0000256" key="7">
    <source>
        <dbReference type="ARBA" id="ARBA00022840"/>
    </source>
</evidence>
<evidence type="ECO:0000256" key="5">
    <source>
        <dbReference type="ARBA" id="ARBA00022598"/>
    </source>
</evidence>
<evidence type="ECO:0000256" key="9">
    <source>
        <dbReference type="ARBA" id="ARBA00023146"/>
    </source>
</evidence>
<gene>
    <name evidence="11 15" type="primary">argS</name>
    <name evidence="15" type="ordered locus">HMU02280</name>
</gene>
<proteinExistence type="inferred from homology"/>
<keyword evidence="4 11" id="KW-0963">Cytoplasm</keyword>
<protein>
    <recommendedName>
        <fullName evidence="11">Arginine--tRNA ligase</fullName>
        <ecNumber evidence="11">6.1.1.19</ecNumber>
    </recommendedName>
    <alternativeName>
        <fullName evidence="11">Arginyl-tRNA synthetase</fullName>
        <shortName evidence="11">ArgRS</shortName>
    </alternativeName>
</protein>
<dbReference type="SMART" id="SM00836">
    <property type="entry name" value="DALR_1"/>
    <property type="match status" value="1"/>
</dbReference>
<dbReference type="Pfam" id="PF00750">
    <property type="entry name" value="tRNA-synt_1d"/>
    <property type="match status" value="1"/>
</dbReference>
<dbReference type="InterPro" id="IPR008909">
    <property type="entry name" value="DALR_anticod-bd"/>
</dbReference>